<comment type="caution">
    <text evidence="6">The sequence shown here is derived from an EMBL/GenBank/DDBJ whole genome shotgun (WGS) entry which is preliminary data.</text>
</comment>
<evidence type="ECO:0000256" key="3">
    <source>
        <dbReference type="ARBA" id="ARBA00023163"/>
    </source>
</evidence>
<organism evidence="6 7">
    <name type="scientific">Pleomorphomonas diazotrophica</name>
    <dbReference type="NCBI Taxonomy" id="1166257"/>
    <lineage>
        <taxon>Bacteria</taxon>
        <taxon>Pseudomonadati</taxon>
        <taxon>Pseudomonadota</taxon>
        <taxon>Alphaproteobacteria</taxon>
        <taxon>Hyphomicrobiales</taxon>
        <taxon>Pleomorphomonadaceae</taxon>
        <taxon>Pleomorphomonas</taxon>
    </lineage>
</organism>
<evidence type="ECO:0000256" key="1">
    <source>
        <dbReference type="ARBA" id="ARBA00023015"/>
    </source>
</evidence>
<gene>
    <name evidence="6" type="ORF">CXZ10_09985</name>
</gene>
<dbReference type="AlphaFoldDB" id="A0A1I4VVZ9"/>
<feature type="region of interest" description="Disordered" evidence="4">
    <location>
        <begin position="143"/>
        <end position="178"/>
    </location>
</feature>
<dbReference type="InterPro" id="IPR036390">
    <property type="entry name" value="WH_DNA-bd_sf"/>
</dbReference>
<reference evidence="6 7" key="1">
    <citation type="submission" date="2017-12" db="EMBL/GenBank/DDBJ databases">
        <title>Anaerobic carbon monoxide metabolism by Pleomorphomonas carboxyditropha sp. nov., a new mesophilic hydrogenogenic carboxidotroph.</title>
        <authorList>
            <person name="Esquivel-Elizondo S."/>
            <person name="Krajmalnik-Brown R."/>
        </authorList>
    </citation>
    <scope>NUCLEOTIDE SEQUENCE [LARGE SCALE GENOMIC DNA]</scope>
    <source>
        <strain evidence="6 7">R5-392</strain>
    </source>
</reference>
<dbReference type="SMART" id="SM00347">
    <property type="entry name" value="HTH_MARR"/>
    <property type="match status" value="1"/>
</dbReference>
<keyword evidence="2" id="KW-0238">DNA-binding</keyword>
<dbReference type="InterPro" id="IPR000835">
    <property type="entry name" value="HTH_MarR-typ"/>
</dbReference>
<dbReference type="GO" id="GO:0003700">
    <property type="term" value="F:DNA-binding transcription factor activity"/>
    <property type="evidence" value="ECO:0007669"/>
    <property type="project" value="InterPro"/>
</dbReference>
<dbReference type="Gene3D" id="1.10.10.10">
    <property type="entry name" value="Winged helix-like DNA-binding domain superfamily/Winged helix DNA-binding domain"/>
    <property type="match status" value="1"/>
</dbReference>
<dbReference type="EMBL" id="PJNW01000006">
    <property type="protein sequence ID" value="PKR89243.1"/>
    <property type="molecule type" value="Genomic_DNA"/>
</dbReference>
<dbReference type="Pfam" id="PF01047">
    <property type="entry name" value="MarR"/>
    <property type="match status" value="1"/>
</dbReference>
<dbReference type="PANTHER" id="PTHR42756">
    <property type="entry name" value="TRANSCRIPTIONAL REGULATOR, MARR"/>
    <property type="match status" value="1"/>
</dbReference>
<evidence type="ECO:0000256" key="2">
    <source>
        <dbReference type="ARBA" id="ARBA00023125"/>
    </source>
</evidence>
<dbReference type="PRINTS" id="PR00598">
    <property type="entry name" value="HTHMARR"/>
</dbReference>
<dbReference type="Proteomes" id="UP000233491">
    <property type="component" value="Unassembled WGS sequence"/>
</dbReference>
<dbReference type="OrthoDB" id="8448256at2"/>
<protein>
    <submittedName>
        <fullName evidence="6">MarR family transcriptional regulator</fullName>
    </submittedName>
</protein>
<evidence type="ECO:0000256" key="4">
    <source>
        <dbReference type="SAM" id="MobiDB-lite"/>
    </source>
</evidence>
<dbReference type="GO" id="GO:0003677">
    <property type="term" value="F:DNA binding"/>
    <property type="evidence" value="ECO:0007669"/>
    <property type="project" value="UniProtKB-KW"/>
</dbReference>
<dbReference type="InterPro" id="IPR036388">
    <property type="entry name" value="WH-like_DNA-bd_sf"/>
</dbReference>
<evidence type="ECO:0000313" key="7">
    <source>
        <dbReference type="Proteomes" id="UP000233491"/>
    </source>
</evidence>
<dbReference type="SUPFAM" id="SSF46785">
    <property type="entry name" value="Winged helix' DNA-binding domain"/>
    <property type="match status" value="1"/>
</dbReference>
<keyword evidence="3" id="KW-0804">Transcription</keyword>
<dbReference type="SMART" id="SM00529">
    <property type="entry name" value="HTH_DTXR"/>
    <property type="match status" value="1"/>
</dbReference>
<dbReference type="PROSITE" id="PS50995">
    <property type="entry name" value="HTH_MARR_2"/>
    <property type="match status" value="1"/>
</dbReference>
<dbReference type="GO" id="GO:0046914">
    <property type="term" value="F:transition metal ion binding"/>
    <property type="evidence" value="ECO:0007669"/>
    <property type="project" value="InterPro"/>
</dbReference>
<keyword evidence="1" id="KW-0805">Transcription regulation</keyword>
<name>A0A1I4VVZ9_9HYPH</name>
<dbReference type="InterPro" id="IPR022689">
    <property type="entry name" value="Iron_dep_repressor"/>
</dbReference>
<evidence type="ECO:0000259" key="5">
    <source>
        <dbReference type="PROSITE" id="PS50995"/>
    </source>
</evidence>
<dbReference type="RefSeq" id="WP_101289022.1">
    <property type="nucleotide sequence ID" value="NZ_FOUQ01000013.1"/>
</dbReference>
<accession>A0A1I4VVZ9</accession>
<evidence type="ECO:0000313" key="6">
    <source>
        <dbReference type="EMBL" id="PKR89243.1"/>
    </source>
</evidence>
<keyword evidence="7" id="KW-1185">Reference proteome</keyword>
<sequence>MSFNHRKSVTHRLVQAARVHRTRAAVHLGRIGLHPGQEAVLKALAERDGQSMSELAAELAVQPPTVTKMISRLGAQGLLTRQTSSADGRLARVFLTDAGRERAGAVDAVWKRVEKEALAGLDEKDRKRLKKLLRQIEKNLMPAGIAASADDDEDETPEAVAKPAAPILVDEVEEGATD</sequence>
<proteinExistence type="predicted"/>
<feature type="domain" description="HTH marR-type" evidence="5">
    <location>
        <begin position="6"/>
        <end position="138"/>
    </location>
</feature>
<dbReference type="PANTHER" id="PTHR42756:SF1">
    <property type="entry name" value="TRANSCRIPTIONAL REPRESSOR OF EMRAB OPERON"/>
    <property type="match status" value="1"/>
</dbReference>